<dbReference type="STRING" id="104452.A0A0L7LLN8"/>
<protein>
    <submittedName>
        <fullName evidence="2">Amidase</fullName>
    </submittedName>
</protein>
<reference evidence="2 3" key="1">
    <citation type="journal article" date="2015" name="Genome Biol. Evol.">
        <title>The genome of winter moth (Operophtera brumata) provides a genomic perspective on sexual dimorphism and phenology.</title>
        <authorList>
            <person name="Derks M.F."/>
            <person name="Smit S."/>
            <person name="Salis L."/>
            <person name="Schijlen E."/>
            <person name="Bossers A."/>
            <person name="Mateman C."/>
            <person name="Pijl A.S."/>
            <person name="de Ridder D."/>
            <person name="Groenen M.A."/>
            <person name="Visser M.E."/>
            <person name="Megens H.J."/>
        </authorList>
    </citation>
    <scope>NUCLEOTIDE SEQUENCE [LARGE SCALE GENOMIC DNA]</scope>
    <source>
        <strain evidence="2">WM2013NL</strain>
        <tissue evidence="2">Head and thorax</tissue>
    </source>
</reference>
<dbReference type="GO" id="GO:0012505">
    <property type="term" value="C:endomembrane system"/>
    <property type="evidence" value="ECO:0007669"/>
    <property type="project" value="TreeGrafter"/>
</dbReference>
<proteinExistence type="predicted"/>
<sequence length="239" mass="25554">AKKDIPPLSKRHSILALSAVELAARIRRQELKSTELVAACIERIKAAAMFEADHIDQLIANRQSDDLFKDKPFLGVPFTAKESHAVLGMLHTLGISTRRATRAGEDAECVRLMRAAGAIPVAVTNVPEINKCARQAKRAGEDAECVRLMRAAGAIPVAVTNVPEINKCARRATRAGEGAECVRLMRAAGAIPVAVTNVPEINKCARRATRAGEGAECVRLMRAAGAIPVAVTNVPEINK</sequence>
<dbReference type="AlphaFoldDB" id="A0A0L7LLN8"/>
<dbReference type="InterPro" id="IPR023631">
    <property type="entry name" value="Amidase_dom"/>
</dbReference>
<dbReference type="PANTHER" id="PTHR43372:SF1">
    <property type="entry name" value="LD38433P"/>
    <property type="match status" value="1"/>
</dbReference>
<accession>A0A0L7LLN8</accession>
<feature type="non-terminal residue" evidence="2">
    <location>
        <position position="1"/>
    </location>
</feature>
<comment type="caution">
    <text evidence="2">The sequence shown here is derived from an EMBL/GenBank/DDBJ whole genome shotgun (WGS) entry which is preliminary data.</text>
</comment>
<dbReference type="SUPFAM" id="SSF75304">
    <property type="entry name" value="Amidase signature (AS) enzymes"/>
    <property type="match status" value="1"/>
</dbReference>
<dbReference type="Gene3D" id="3.90.1300.10">
    <property type="entry name" value="Amidase signature (AS) domain"/>
    <property type="match status" value="1"/>
</dbReference>
<dbReference type="Proteomes" id="UP000037510">
    <property type="component" value="Unassembled WGS sequence"/>
</dbReference>
<dbReference type="InterPro" id="IPR052739">
    <property type="entry name" value="FAAH2"/>
</dbReference>
<gene>
    <name evidence="2" type="ORF">OBRU01_05916</name>
</gene>
<feature type="non-terminal residue" evidence="2">
    <location>
        <position position="239"/>
    </location>
</feature>
<name>A0A0L7LLN8_OPEBR</name>
<dbReference type="PANTHER" id="PTHR43372">
    <property type="entry name" value="FATTY-ACID AMIDE HYDROLASE"/>
    <property type="match status" value="1"/>
</dbReference>
<evidence type="ECO:0000313" key="3">
    <source>
        <dbReference type="Proteomes" id="UP000037510"/>
    </source>
</evidence>
<dbReference type="EMBL" id="JTDY01000642">
    <property type="protein sequence ID" value="KOB76362.1"/>
    <property type="molecule type" value="Genomic_DNA"/>
</dbReference>
<keyword evidence="3" id="KW-1185">Reference proteome</keyword>
<evidence type="ECO:0000259" key="1">
    <source>
        <dbReference type="Pfam" id="PF01425"/>
    </source>
</evidence>
<feature type="domain" description="Amidase" evidence="1">
    <location>
        <begin position="34"/>
        <end position="129"/>
    </location>
</feature>
<dbReference type="Pfam" id="PF01425">
    <property type="entry name" value="Amidase"/>
    <property type="match status" value="1"/>
</dbReference>
<organism evidence="2 3">
    <name type="scientific">Operophtera brumata</name>
    <name type="common">Winter moth</name>
    <name type="synonym">Phalaena brumata</name>
    <dbReference type="NCBI Taxonomy" id="104452"/>
    <lineage>
        <taxon>Eukaryota</taxon>
        <taxon>Metazoa</taxon>
        <taxon>Ecdysozoa</taxon>
        <taxon>Arthropoda</taxon>
        <taxon>Hexapoda</taxon>
        <taxon>Insecta</taxon>
        <taxon>Pterygota</taxon>
        <taxon>Neoptera</taxon>
        <taxon>Endopterygota</taxon>
        <taxon>Lepidoptera</taxon>
        <taxon>Glossata</taxon>
        <taxon>Ditrysia</taxon>
        <taxon>Geometroidea</taxon>
        <taxon>Geometridae</taxon>
        <taxon>Larentiinae</taxon>
        <taxon>Operophtera</taxon>
    </lineage>
</organism>
<evidence type="ECO:0000313" key="2">
    <source>
        <dbReference type="EMBL" id="KOB76362.1"/>
    </source>
</evidence>
<dbReference type="InterPro" id="IPR036928">
    <property type="entry name" value="AS_sf"/>
</dbReference>